<dbReference type="EMBL" id="JBHLZP010001106">
    <property type="protein sequence ID" value="MFB9840475.1"/>
    <property type="molecule type" value="Genomic_DNA"/>
</dbReference>
<evidence type="ECO:0000313" key="1">
    <source>
        <dbReference type="EMBL" id="MFB9840475.1"/>
    </source>
</evidence>
<comment type="caution">
    <text evidence="1">The sequence shown here is derived from an EMBL/GenBank/DDBJ whole genome shotgun (WGS) entry which is preliminary data.</text>
</comment>
<proteinExistence type="predicted"/>
<evidence type="ECO:0000313" key="2">
    <source>
        <dbReference type="Proteomes" id="UP001589627"/>
    </source>
</evidence>
<accession>A0ABV5YZI4</accession>
<feature type="non-terminal residue" evidence="1">
    <location>
        <position position="1"/>
    </location>
</feature>
<reference evidence="1 2" key="1">
    <citation type="submission" date="2024-09" db="EMBL/GenBank/DDBJ databases">
        <authorList>
            <person name="Sun Q."/>
            <person name="Mori K."/>
        </authorList>
    </citation>
    <scope>NUCLEOTIDE SEQUENCE [LARGE SCALE GENOMIC DNA]</scope>
    <source>
        <strain evidence="1 2">TBRC 0563</strain>
    </source>
</reference>
<keyword evidence="2" id="KW-1185">Reference proteome</keyword>
<protein>
    <submittedName>
        <fullName evidence="1">Uncharacterized protein</fullName>
    </submittedName>
</protein>
<organism evidence="1 2">
    <name type="scientific">Actinoallomurus acaciae</name>
    <dbReference type="NCBI Taxonomy" id="502577"/>
    <lineage>
        <taxon>Bacteria</taxon>
        <taxon>Bacillati</taxon>
        <taxon>Actinomycetota</taxon>
        <taxon>Actinomycetes</taxon>
        <taxon>Streptosporangiales</taxon>
        <taxon>Thermomonosporaceae</taxon>
        <taxon>Actinoallomurus</taxon>
    </lineage>
</organism>
<sequence>LVDRGRALAAEAEHAEPVVLAALADPAFGRRPFEHALTLLEYAERLRRRRRRRIGEARPFLTTTQETFLRLGARPWTERASSGVAPANLHGRYT</sequence>
<gene>
    <name evidence="1" type="ORF">ACFFNX_50865</name>
</gene>
<name>A0ABV5YZI4_9ACTN</name>
<dbReference type="RefSeq" id="WP_378213701.1">
    <property type="nucleotide sequence ID" value="NZ_JBHLZP010001106.1"/>
</dbReference>
<dbReference type="Proteomes" id="UP001589627">
    <property type="component" value="Unassembled WGS sequence"/>
</dbReference>